<comment type="caution">
    <text evidence="1">The sequence shown here is derived from an EMBL/GenBank/DDBJ whole genome shotgun (WGS) entry which is preliminary data.</text>
</comment>
<evidence type="ECO:0000313" key="2">
    <source>
        <dbReference type="Proteomes" id="UP000703893"/>
    </source>
</evidence>
<gene>
    <name evidence="1" type="ORF">FJZ00_01855</name>
</gene>
<organism evidence="1 2">
    <name type="scientific">Candidatus Tanganyikabacteria bacterium</name>
    <dbReference type="NCBI Taxonomy" id="2961651"/>
    <lineage>
        <taxon>Bacteria</taxon>
        <taxon>Bacillati</taxon>
        <taxon>Candidatus Sericytochromatia</taxon>
        <taxon>Candidatus Tanganyikabacteria</taxon>
    </lineage>
</organism>
<reference evidence="1 2" key="1">
    <citation type="submission" date="2019-03" db="EMBL/GenBank/DDBJ databases">
        <title>Lake Tanganyika Metagenome-Assembled Genomes (MAGs).</title>
        <authorList>
            <person name="Tran P."/>
        </authorList>
    </citation>
    <scope>NUCLEOTIDE SEQUENCE [LARGE SCALE GENOMIC DNA]</scope>
    <source>
        <strain evidence="1">K_DeepCast_65m_m2_236</strain>
    </source>
</reference>
<name>A0A937X448_9BACT</name>
<dbReference type="EMBL" id="VGJX01000066">
    <property type="protein sequence ID" value="MBM3273869.1"/>
    <property type="molecule type" value="Genomic_DNA"/>
</dbReference>
<proteinExistence type="predicted"/>
<evidence type="ECO:0000313" key="1">
    <source>
        <dbReference type="EMBL" id="MBM3273869.1"/>
    </source>
</evidence>
<protein>
    <submittedName>
        <fullName evidence="1">Uncharacterized protein</fullName>
    </submittedName>
</protein>
<dbReference type="Proteomes" id="UP000703893">
    <property type="component" value="Unassembled WGS sequence"/>
</dbReference>
<dbReference type="AlphaFoldDB" id="A0A937X448"/>
<sequence>MNPFAVHVFDVRKRREEDAKRFGELDGDLCQICWAYGADKRSWLMECLYAVHEAIPEAIDLFGLPDDHRLAKRGYYLRLCKSCRGAFLTALGDAATKRRALRSTQKDHDGSPLWDSDPECQIPVRVNGATVLMNPDDYEDWRAKQKAGSE</sequence>
<accession>A0A937X448</accession>